<proteinExistence type="predicted"/>
<dbReference type="EMBL" id="CAJOBI010010274">
    <property type="protein sequence ID" value="CAF4152725.1"/>
    <property type="molecule type" value="Genomic_DNA"/>
</dbReference>
<protein>
    <submittedName>
        <fullName evidence="1">Uncharacterized protein</fullName>
    </submittedName>
</protein>
<gene>
    <name evidence="1" type="ORF">SMN809_LOCUS19841</name>
</gene>
<accession>A0A8S2RB80</accession>
<evidence type="ECO:0000313" key="1">
    <source>
        <dbReference type="EMBL" id="CAF4152725.1"/>
    </source>
</evidence>
<organism evidence="1 2">
    <name type="scientific">Rotaria magnacalcarata</name>
    <dbReference type="NCBI Taxonomy" id="392030"/>
    <lineage>
        <taxon>Eukaryota</taxon>
        <taxon>Metazoa</taxon>
        <taxon>Spiralia</taxon>
        <taxon>Gnathifera</taxon>
        <taxon>Rotifera</taxon>
        <taxon>Eurotatoria</taxon>
        <taxon>Bdelloidea</taxon>
        <taxon>Philodinida</taxon>
        <taxon>Philodinidae</taxon>
        <taxon>Rotaria</taxon>
    </lineage>
</organism>
<feature type="non-terminal residue" evidence="1">
    <location>
        <position position="1"/>
    </location>
</feature>
<reference evidence="1" key="1">
    <citation type="submission" date="2021-02" db="EMBL/GenBank/DDBJ databases">
        <authorList>
            <person name="Nowell W R."/>
        </authorList>
    </citation>
    <scope>NUCLEOTIDE SEQUENCE</scope>
</reference>
<dbReference type="AlphaFoldDB" id="A0A8S2RB80"/>
<name>A0A8S2RB80_9BILA</name>
<sequence>VETVSLAFDFLKDETGSILTENDGNIEHLETEQQDKQPIFRFRPPPITAITK</sequence>
<evidence type="ECO:0000313" key="2">
    <source>
        <dbReference type="Proteomes" id="UP000676336"/>
    </source>
</evidence>
<comment type="caution">
    <text evidence="1">The sequence shown here is derived from an EMBL/GenBank/DDBJ whole genome shotgun (WGS) entry which is preliminary data.</text>
</comment>
<dbReference type="Proteomes" id="UP000676336">
    <property type="component" value="Unassembled WGS sequence"/>
</dbReference>